<proteinExistence type="predicted"/>
<evidence type="ECO:0000313" key="2">
    <source>
        <dbReference type="Proteomes" id="UP000886501"/>
    </source>
</evidence>
<name>A0ACB6Z050_THEGA</name>
<protein>
    <submittedName>
        <fullName evidence="1">Uncharacterized protein</fullName>
    </submittedName>
</protein>
<keyword evidence="2" id="KW-1185">Reference proteome</keyword>
<accession>A0ACB6Z050</accession>
<dbReference type="Proteomes" id="UP000886501">
    <property type="component" value="Unassembled WGS sequence"/>
</dbReference>
<organism evidence="1 2">
    <name type="scientific">Thelephora ganbajun</name>
    <name type="common">Ganba fungus</name>
    <dbReference type="NCBI Taxonomy" id="370292"/>
    <lineage>
        <taxon>Eukaryota</taxon>
        <taxon>Fungi</taxon>
        <taxon>Dikarya</taxon>
        <taxon>Basidiomycota</taxon>
        <taxon>Agaricomycotina</taxon>
        <taxon>Agaricomycetes</taxon>
        <taxon>Thelephorales</taxon>
        <taxon>Thelephoraceae</taxon>
        <taxon>Thelephora</taxon>
    </lineage>
</organism>
<dbReference type="EMBL" id="MU118316">
    <property type="protein sequence ID" value="KAF9642943.1"/>
    <property type="molecule type" value="Genomic_DNA"/>
</dbReference>
<sequence>MREYQSLACATGCDAQVPGPGVAAAMFNKHLLASESNEGGSIGTDFTDPGNGTGNGGGSCNSASKAARIAFGDFYLVLFVLISLVALYWRLHHIRKIPSQLP</sequence>
<reference evidence="1" key="2">
    <citation type="journal article" date="2020" name="Nat. Commun.">
        <title>Large-scale genome sequencing of mycorrhizal fungi provides insights into the early evolution of symbiotic traits.</title>
        <authorList>
            <person name="Miyauchi S."/>
            <person name="Kiss E."/>
            <person name="Kuo A."/>
            <person name="Drula E."/>
            <person name="Kohler A."/>
            <person name="Sanchez-Garcia M."/>
            <person name="Morin E."/>
            <person name="Andreopoulos B."/>
            <person name="Barry K.W."/>
            <person name="Bonito G."/>
            <person name="Buee M."/>
            <person name="Carver A."/>
            <person name="Chen C."/>
            <person name="Cichocki N."/>
            <person name="Clum A."/>
            <person name="Culley D."/>
            <person name="Crous P.W."/>
            <person name="Fauchery L."/>
            <person name="Girlanda M."/>
            <person name="Hayes R.D."/>
            <person name="Keri Z."/>
            <person name="LaButti K."/>
            <person name="Lipzen A."/>
            <person name="Lombard V."/>
            <person name="Magnuson J."/>
            <person name="Maillard F."/>
            <person name="Murat C."/>
            <person name="Nolan M."/>
            <person name="Ohm R.A."/>
            <person name="Pangilinan J."/>
            <person name="Pereira M.F."/>
            <person name="Perotto S."/>
            <person name="Peter M."/>
            <person name="Pfister S."/>
            <person name="Riley R."/>
            <person name="Sitrit Y."/>
            <person name="Stielow J.B."/>
            <person name="Szollosi G."/>
            <person name="Zifcakova L."/>
            <person name="Stursova M."/>
            <person name="Spatafora J.W."/>
            <person name="Tedersoo L."/>
            <person name="Vaario L.M."/>
            <person name="Yamada A."/>
            <person name="Yan M."/>
            <person name="Wang P."/>
            <person name="Xu J."/>
            <person name="Bruns T."/>
            <person name="Baldrian P."/>
            <person name="Vilgalys R."/>
            <person name="Dunand C."/>
            <person name="Henrissat B."/>
            <person name="Grigoriev I.V."/>
            <person name="Hibbett D."/>
            <person name="Nagy L.G."/>
            <person name="Martin F.M."/>
        </authorList>
    </citation>
    <scope>NUCLEOTIDE SEQUENCE</scope>
    <source>
        <strain evidence="1">P2</strain>
    </source>
</reference>
<evidence type="ECO:0000313" key="1">
    <source>
        <dbReference type="EMBL" id="KAF9642943.1"/>
    </source>
</evidence>
<reference evidence="1" key="1">
    <citation type="submission" date="2019-10" db="EMBL/GenBank/DDBJ databases">
        <authorList>
            <consortium name="DOE Joint Genome Institute"/>
            <person name="Kuo A."/>
            <person name="Miyauchi S."/>
            <person name="Kiss E."/>
            <person name="Drula E."/>
            <person name="Kohler A."/>
            <person name="Sanchez-Garcia M."/>
            <person name="Andreopoulos B."/>
            <person name="Barry K.W."/>
            <person name="Bonito G."/>
            <person name="Buee M."/>
            <person name="Carver A."/>
            <person name="Chen C."/>
            <person name="Cichocki N."/>
            <person name="Clum A."/>
            <person name="Culley D."/>
            <person name="Crous P.W."/>
            <person name="Fauchery L."/>
            <person name="Girlanda M."/>
            <person name="Hayes R."/>
            <person name="Keri Z."/>
            <person name="Labutti K."/>
            <person name="Lipzen A."/>
            <person name="Lombard V."/>
            <person name="Magnuson J."/>
            <person name="Maillard F."/>
            <person name="Morin E."/>
            <person name="Murat C."/>
            <person name="Nolan M."/>
            <person name="Ohm R."/>
            <person name="Pangilinan J."/>
            <person name="Pereira M."/>
            <person name="Perotto S."/>
            <person name="Peter M."/>
            <person name="Riley R."/>
            <person name="Sitrit Y."/>
            <person name="Stielow B."/>
            <person name="Szollosi G."/>
            <person name="Zifcakova L."/>
            <person name="Stursova M."/>
            <person name="Spatafora J.W."/>
            <person name="Tedersoo L."/>
            <person name="Vaario L.-M."/>
            <person name="Yamada A."/>
            <person name="Yan M."/>
            <person name="Wang P."/>
            <person name="Xu J."/>
            <person name="Bruns T."/>
            <person name="Baldrian P."/>
            <person name="Vilgalys R."/>
            <person name="Henrissat B."/>
            <person name="Grigoriev I.V."/>
            <person name="Hibbett D."/>
            <person name="Nagy L.G."/>
            <person name="Martin F.M."/>
        </authorList>
    </citation>
    <scope>NUCLEOTIDE SEQUENCE</scope>
    <source>
        <strain evidence="1">P2</strain>
    </source>
</reference>
<comment type="caution">
    <text evidence="1">The sequence shown here is derived from an EMBL/GenBank/DDBJ whole genome shotgun (WGS) entry which is preliminary data.</text>
</comment>
<gene>
    <name evidence="1" type="ORF">BDM02DRAFT_1797863</name>
</gene>